<dbReference type="Gene3D" id="2.60.120.330">
    <property type="entry name" value="B-lactam Antibiotic, Isopenicillin N Synthase, Chain"/>
    <property type="match status" value="1"/>
</dbReference>
<dbReference type="PROSITE" id="PS51471">
    <property type="entry name" value="FE2OG_OXY"/>
    <property type="match status" value="1"/>
</dbReference>
<evidence type="ECO:0000256" key="2">
    <source>
        <dbReference type="ARBA" id="ARBA00022723"/>
    </source>
</evidence>
<dbReference type="OrthoDB" id="288590at2759"/>
<dbReference type="PRINTS" id="PR00682">
    <property type="entry name" value="IPNSYNTHASE"/>
</dbReference>
<dbReference type="GO" id="GO:0051213">
    <property type="term" value="F:dioxygenase activity"/>
    <property type="evidence" value="ECO:0007669"/>
    <property type="project" value="UniProtKB-ARBA"/>
</dbReference>
<dbReference type="FunFam" id="2.60.120.330:FF:000006">
    <property type="entry name" value="2-oxoglutarate-Fe(II) type oxidoreductase hxnY"/>
    <property type="match status" value="1"/>
</dbReference>
<accession>A0A8T2R3W4</accession>
<keyword evidence="4 5" id="KW-0408">Iron</keyword>
<reference evidence="7" key="1">
    <citation type="submission" date="2021-08" db="EMBL/GenBank/DDBJ databases">
        <title>WGS assembly of Ceratopteris richardii.</title>
        <authorList>
            <person name="Marchant D.B."/>
            <person name="Chen G."/>
            <person name="Jenkins J."/>
            <person name="Shu S."/>
            <person name="Leebens-Mack J."/>
            <person name="Grimwood J."/>
            <person name="Schmutz J."/>
            <person name="Soltis P."/>
            <person name="Soltis D."/>
            <person name="Chen Z.-H."/>
        </authorList>
    </citation>
    <scope>NUCLEOTIDE SEQUENCE</scope>
    <source>
        <strain evidence="7">Whitten #5841</strain>
        <tissue evidence="7">Leaf</tissue>
    </source>
</reference>
<keyword evidence="8" id="KW-1185">Reference proteome</keyword>
<dbReference type="Pfam" id="PF03171">
    <property type="entry name" value="2OG-FeII_Oxy"/>
    <property type="match status" value="1"/>
</dbReference>
<dbReference type="Proteomes" id="UP000825935">
    <property type="component" value="Chromosome 30"/>
</dbReference>
<keyword evidence="2 5" id="KW-0479">Metal-binding</keyword>
<dbReference type="Pfam" id="PF14226">
    <property type="entry name" value="DIOX_N"/>
    <property type="match status" value="1"/>
</dbReference>
<dbReference type="EMBL" id="CM035435">
    <property type="protein sequence ID" value="KAH7290203.1"/>
    <property type="molecule type" value="Genomic_DNA"/>
</dbReference>
<dbReference type="InterPro" id="IPR005123">
    <property type="entry name" value="Oxoglu/Fe-dep_dioxygenase_dom"/>
</dbReference>
<gene>
    <name evidence="7" type="ORF">KP509_30G036200</name>
</gene>
<dbReference type="InterPro" id="IPR026992">
    <property type="entry name" value="DIOX_N"/>
</dbReference>
<evidence type="ECO:0000256" key="4">
    <source>
        <dbReference type="ARBA" id="ARBA00023004"/>
    </source>
</evidence>
<dbReference type="PANTHER" id="PTHR10209">
    <property type="entry name" value="OXIDOREDUCTASE, 2OG-FE II OXYGENASE FAMILY PROTEIN"/>
    <property type="match status" value="1"/>
</dbReference>
<dbReference type="GO" id="GO:0046872">
    <property type="term" value="F:metal ion binding"/>
    <property type="evidence" value="ECO:0007669"/>
    <property type="project" value="UniProtKB-KW"/>
</dbReference>
<evidence type="ECO:0000313" key="7">
    <source>
        <dbReference type="EMBL" id="KAH7290203.1"/>
    </source>
</evidence>
<dbReference type="OMA" id="DAMEFWS"/>
<keyword evidence="3 5" id="KW-0560">Oxidoreductase</keyword>
<evidence type="ECO:0000256" key="5">
    <source>
        <dbReference type="RuleBase" id="RU003682"/>
    </source>
</evidence>
<name>A0A8T2R3W4_CERRI</name>
<evidence type="ECO:0000256" key="3">
    <source>
        <dbReference type="ARBA" id="ARBA00023002"/>
    </source>
</evidence>
<comment type="similarity">
    <text evidence="1 5">Belongs to the iron/ascorbate-dependent oxidoreductase family.</text>
</comment>
<proteinExistence type="inferred from homology"/>
<sequence>MASLACIDLQNSDVKTTAELLRKACLDSGFFYIVNHGIHRDFMHEVFEQSRKFFSLPVEEKAKSLRNENHRGYTPYLDETLDPANQSKGDCKEGYYIGPEAPKDAARASNCFYGANVWPSEDLLPGWRETMERYRAEATMVGYKLAGLIALSLNLEKDFFRKPGRMDHPIAVLRLLHYSGELSVPENGTFGCGAHSDWGLLTLLACDGTPGLQICQDKHARPQIWEDVPCIEGAFVVNLGDMLERWSNNLFKSTLHRVMTVGKERYSIALFMDPNFECLVECLETCISEDNPPRFPPITSGEYLLSRYQETHSQAPAALLNV</sequence>
<dbReference type="PANTHER" id="PTHR10209:SF867">
    <property type="entry name" value="2-OXOGLUTARATE (2OG) AND FE(II)-DEPENDENT OXYGENASE SUPERFAMILY PROTEIN"/>
    <property type="match status" value="1"/>
</dbReference>
<organism evidence="7 8">
    <name type="scientific">Ceratopteris richardii</name>
    <name type="common">Triangle waterfern</name>
    <dbReference type="NCBI Taxonomy" id="49495"/>
    <lineage>
        <taxon>Eukaryota</taxon>
        <taxon>Viridiplantae</taxon>
        <taxon>Streptophyta</taxon>
        <taxon>Embryophyta</taxon>
        <taxon>Tracheophyta</taxon>
        <taxon>Polypodiopsida</taxon>
        <taxon>Polypodiidae</taxon>
        <taxon>Polypodiales</taxon>
        <taxon>Pteridineae</taxon>
        <taxon>Pteridaceae</taxon>
        <taxon>Parkerioideae</taxon>
        <taxon>Ceratopteris</taxon>
    </lineage>
</organism>
<evidence type="ECO:0000259" key="6">
    <source>
        <dbReference type="PROSITE" id="PS51471"/>
    </source>
</evidence>
<dbReference type="InterPro" id="IPR044861">
    <property type="entry name" value="IPNS-like_FE2OG_OXY"/>
</dbReference>
<feature type="domain" description="Fe2OG dioxygenase" evidence="6">
    <location>
        <begin position="169"/>
        <end position="274"/>
    </location>
</feature>
<protein>
    <recommendedName>
        <fullName evidence="6">Fe2OG dioxygenase domain-containing protein</fullName>
    </recommendedName>
</protein>
<dbReference type="AlphaFoldDB" id="A0A8T2R3W4"/>
<evidence type="ECO:0000313" key="8">
    <source>
        <dbReference type="Proteomes" id="UP000825935"/>
    </source>
</evidence>
<evidence type="ECO:0000256" key="1">
    <source>
        <dbReference type="ARBA" id="ARBA00008056"/>
    </source>
</evidence>
<dbReference type="SUPFAM" id="SSF51197">
    <property type="entry name" value="Clavaminate synthase-like"/>
    <property type="match status" value="1"/>
</dbReference>
<comment type="caution">
    <text evidence="7">The sequence shown here is derived from an EMBL/GenBank/DDBJ whole genome shotgun (WGS) entry which is preliminary data.</text>
</comment>
<dbReference type="InterPro" id="IPR027443">
    <property type="entry name" value="IPNS-like_sf"/>
</dbReference>